<accession>A0ACC1HRI5</accession>
<feature type="non-terminal residue" evidence="1">
    <location>
        <position position="176"/>
    </location>
</feature>
<reference evidence="1" key="1">
    <citation type="submission" date="2022-06" db="EMBL/GenBank/DDBJ databases">
        <title>Phylogenomic reconstructions and comparative analyses of Kickxellomycotina fungi.</title>
        <authorList>
            <person name="Reynolds N.K."/>
            <person name="Stajich J.E."/>
            <person name="Barry K."/>
            <person name="Grigoriev I.V."/>
            <person name="Crous P."/>
            <person name="Smith M.E."/>
        </authorList>
    </citation>
    <scope>NUCLEOTIDE SEQUENCE</scope>
    <source>
        <strain evidence="1">RSA 2271</strain>
    </source>
</reference>
<proteinExistence type="predicted"/>
<sequence length="176" mass="19929">MVISTMTSLSHTLNYTLHTASPFQLADLSARVMHLLWVSSSRSPPSSMFRSFCSGIIQATQISASVIVLALYYVRRFKFHHPRTYAGVGSEYRMFTVALMLASKFLEDNTFTTKTWSEVSDIPACELAIMQREFLLAIDHRLNVSDQDYDLWISQLDALVFSSRPAKQTLHSNAIL</sequence>
<dbReference type="Proteomes" id="UP001145114">
    <property type="component" value="Unassembled WGS sequence"/>
</dbReference>
<keyword evidence="2" id="KW-1185">Reference proteome</keyword>
<dbReference type="EMBL" id="JAMZIH010001241">
    <property type="protein sequence ID" value="KAJ1678363.1"/>
    <property type="molecule type" value="Genomic_DNA"/>
</dbReference>
<comment type="caution">
    <text evidence="1">The sequence shown here is derived from an EMBL/GenBank/DDBJ whole genome shotgun (WGS) entry which is preliminary data.</text>
</comment>
<evidence type="ECO:0000313" key="2">
    <source>
        <dbReference type="Proteomes" id="UP001145114"/>
    </source>
</evidence>
<organism evidence="1 2">
    <name type="scientific">Spiromyces aspiralis</name>
    <dbReference type="NCBI Taxonomy" id="68401"/>
    <lineage>
        <taxon>Eukaryota</taxon>
        <taxon>Fungi</taxon>
        <taxon>Fungi incertae sedis</taxon>
        <taxon>Zoopagomycota</taxon>
        <taxon>Kickxellomycotina</taxon>
        <taxon>Kickxellomycetes</taxon>
        <taxon>Kickxellales</taxon>
        <taxon>Kickxellaceae</taxon>
        <taxon>Spiromyces</taxon>
    </lineage>
</organism>
<protein>
    <submittedName>
        <fullName evidence="1">Uncharacterized protein</fullName>
    </submittedName>
</protein>
<name>A0ACC1HRI5_9FUNG</name>
<evidence type="ECO:0000313" key="1">
    <source>
        <dbReference type="EMBL" id="KAJ1678363.1"/>
    </source>
</evidence>
<gene>
    <name evidence="1" type="ORF">EV182_004200</name>
</gene>